<keyword evidence="1" id="KW-0732">Signal</keyword>
<dbReference type="KEGG" id="gni:GNIT_0196"/>
<gene>
    <name evidence="2" type="ordered locus">GNIT_0196</name>
</gene>
<dbReference type="OrthoDB" id="6336547at2"/>
<dbReference type="HOGENOM" id="CLU_565916_0_0_6"/>
<dbReference type="STRING" id="1085623.GNIT_0196"/>
<feature type="chain" id="PRO_5003467374" description="Lipoprotein" evidence="1">
    <location>
        <begin position="23"/>
        <end position="482"/>
    </location>
</feature>
<evidence type="ECO:0000313" key="2">
    <source>
        <dbReference type="EMBL" id="AEP28350.1"/>
    </source>
</evidence>
<proteinExistence type="predicted"/>
<reference evidence="2 3" key="1">
    <citation type="journal article" date="2011" name="J. Bacteriol.">
        <title>Complete genome sequence of seawater bacterium Glaciecola nitratireducens FR1064T.</title>
        <authorList>
            <person name="Bian F."/>
            <person name="Qin Q.L."/>
            <person name="Xie B.B."/>
            <person name="Shu Y.L."/>
            <person name="Zhang X.Y."/>
            <person name="Yu Y."/>
            <person name="Chen B."/>
            <person name="Chen X.L."/>
            <person name="Zhou B.C."/>
            <person name="Zhang Y.Z."/>
        </authorList>
    </citation>
    <scope>NUCLEOTIDE SEQUENCE [LARGE SCALE GENOMIC DNA]</scope>
    <source>
        <strain evidence="3">JCM 12485 / KCTC 12276 / FR1064</strain>
    </source>
</reference>
<dbReference type="EMBL" id="CP003060">
    <property type="protein sequence ID" value="AEP28350.1"/>
    <property type="molecule type" value="Genomic_DNA"/>
</dbReference>
<name>G4QF06_GLANF</name>
<dbReference type="AlphaFoldDB" id="G4QF06"/>
<dbReference type="RefSeq" id="WP_014107229.1">
    <property type="nucleotide sequence ID" value="NC_016041.1"/>
</dbReference>
<sequence>MKTIKFLTISALTIASVFLSEAFGEKLSESIPILNDYPSCDYEVIKEISLNDVISQYASSTELKELNLNVADQDDDNSELLLLKQTALADAKALGASHIVLISNKKSSSATNAANHRILGAALLGNCKNNTLTKIDVERSPLLGTTKVSLSYEFSSVTKGREMTFDFAFNREKKIKKPDLENQVVSFENGVFGLKVNDDLAVLLKKLGTPTAELILNKSDTLYAYGRNLWFVMRDNKVLSIQSDNSWLTNGLTNYFEFDERPFLSWKINGQIGIGDDMETIKKRLDGSLIEKYTYRIRAESDLFIDIRLTLQIVDNDMHYVVKNFAYGHIDKNIVIDSELMKSKPSLFERVYSDLTTASKILAPITMDQVPFEPILASRGYEDKTLHVYDKNLAMVYSDSVLSKILIGDTIFKDVPYNDNWVFGPLHSGLSEEGVKQLFDEENIFALGDYWEIYVDNLKYDLYFAKNGEGVTVLRELEVEMF</sequence>
<accession>G4QF06</accession>
<protein>
    <recommendedName>
        <fullName evidence="4">Lipoprotein</fullName>
    </recommendedName>
</protein>
<dbReference type="Proteomes" id="UP000009282">
    <property type="component" value="Chromosome"/>
</dbReference>
<evidence type="ECO:0008006" key="4">
    <source>
        <dbReference type="Google" id="ProtNLM"/>
    </source>
</evidence>
<organism evidence="2 3">
    <name type="scientific">Glaciecola nitratireducens (strain JCM 12485 / KCTC 12276 / FR1064)</name>
    <dbReference type="NCBI Taxonomy" id="1085623"/>
    <lineage>
        <taxon>Bacteria</taxon>
        <taxon>Pseudomonadati</taxon>
        <taxon>Pseudomonadota</taxon>
        <taxon>Gammaproteobacteria</taxon>
        <taxon>Alteromonadales</taxon>
        <taxon>Alteromonadaceae</taxon>
        <taxon>Brumicola</taxon>
    </lineage>
</organism>
<feature type="signal peptide" evidence="1">
    <location>
        <begin position="1"/>
        <end position="22"/>
    </location>
</feature>
<evidence type="ECO:0000256" key="1">
    <source>
        <dbReference type="SAM" id="SignalP"/>
    </source>
</evidence>
<evidence type="ECO:0000313" key="3">
    <source>
        <dbReference type="Proteomes" id="UP000009282"/>
    </source>
</evidence>
<keyword evidence="3" id="KW-1185">Reference proteome</keyword>